<dbReference type="PANTHER" id="PTHR43157">
    <property type="entry name" value="PHOSPHATIDYLINOSITOL-GLYCAN BIOSYNTHESIS CLASS F PROTEIN-RELATED"/>
    <property type="match status" value="1"/>
</dbReference>
<dbReference type="PRINTS" id="PR00081">
    <property type="entry name" value="GDHRDH"/>
</dbReference>
<keyword evidence="3" id="KW-1185">Reference proteome</keyword>
<organism evidence="2 3">
    <name type="scientific">Ceratopteris richardii</name>
    <name type="common">Triangle waterfern</name>
    <dbReference type="NCBI Taxonomy" id="49495"/>
    <lineage>
        <taxon>Eukaryota</taxon>
        <taxon>Viridiplantae</taxon>
        <taxon>Streptophyta</taxon>
        <taxon>Embryophyta</taxon>
        <taxon>Tracheophyta</taxon>
        <taxon>Polypodiopsida</taxon>
        <taxon>Polypodiidae</taxon>
        <taxon>Polypodiales</taxon>
        <taxon>Pteridineae</taxon>
        <taxon>Pteridaceae</taxon>
        <taxon>Parkerioideae</taxon>
        <taxon>Ceratopteris</taxon>
    </lineage>
</organism>
<gene>
    <name evidence="2" type="ORF">KP509_11G063200</name>
</gene>
<dbReference type="PANTHER" id="PTHR43157:SF31">
    <property type="entry name" value="PHOSPHATIDYLINOSITOL-GLYCAN BIOSYNTHESIS CLASS F PROTEIN"/>
    <property type="match status" value="1"/>
</dbReference>
<keyword evidence="1" id="KW-0560">Oxidoreductase</keyword>
<dbReference type="InterPro" id="IPR002347">
    <property type="entry name" value="SDR_fam"/>
</dbReference>
<name>A0A8T2TYT3_CERRI</name>
<dbReference type="InterPro" id="IPR036291">
    <property type="entry name" value="NAD(P)-bd_dom_sf"/>
</dbReference>
<reference evidence="2" key="1">
    <citation type="submission" date="2021-08" db="EMBL/GenBank/DDBJ databases">
        <title>WGS assembly of Ceratopteris richardii.</title>
        <authorList>
            <person name="Marchant D.B."/>
            <person name="Chen G."/>
            <person name="Jenkins J."/>
            <person name="Shu S."/>
            <person name="Leebens-Mack J."/>
            <person name="Grimwood J."/>
            <person name="Schmutz J."/>
            <person name="Soltis P."/>
            <person name="Soltis D."/>
            <person name="Chen Z.-H."/>
        </authorList>
    </citation>
    <scope>NUCLEOTIDE SEQUENCE</scope>
    <source>
        <strain evidence="2">Whitten #5841</strain>
        <tissue evidence="2">Leaf</tissue>
    </source>
</reference>
<dbReference type="Gene3D" id="3.40.50.720">
    <property type="entry name" value="NAD(P)-binding Rossmann-like Domain"/>
    <property type="match status" value="1"/>
</dbReference>
<comment type="caution">
    <text evidence="2">The sequence shown here is derived from an EMBL/GenBank/DDBJ whole genome shotgun (WGS) entry which is preliminary data.</text>
</comment>
<proteinExistence type="predicted"/>
<dbReference type="OrthoDB" id="191139at2759"/>
<evidence type="ECO:0000313" key="2">
    <source>
        <dbReference type="EMBL" id="KAH7425619.1"/>
    </source>
</evidence>
<dbReference type="Proteomes" id="UP000825935">
    <property type="component" value="Chromosome 11"/>
</dbReference>
<dbReference type="CDD" id="cd05327">
    <property type="entry name" value="retinol-DH_like_SDR_c_like"/>
    <property type="match status" value="1"/>
</dbReference>
<dbReference type="GO" id="GO:0016491">
    <property type="term" value="F:oxidoreductase activity"/>
    <property type="evidence" value="ECO:0007669"/>
    <property type="project" value="UniProtKB-KW"/>
</dbReference>
<protein>
    <recommendedName>
        <fullName evidence="4">Retinol dehydrogenase 14</fullName>
    </recommendedName>
</protein>
<accession>A0A8T2TYT3</accession>
<dbReference type="AlphaFoldDB" id="A0A8T2TYT3"/>
<dbReference type="SUPFAM" id="SSF51735">
    <property type="entry name" value="NAD(P)-binding Rossmann-fold domains"/>
    <property type="match status" value="1"/>
</dbReference>
<evidence type="ECO:0008006" key="4">
    <source>
        <dbReference type="Google" id="ProtNLM"/>
    </source>
</evidence>
<evidence type="ECO:0000256" key="1">
    <source>
        <dbReference type="ARBA" id="ARBA00023002"/>
    </source>
</evidence>
<evidence type="ECO:0000313" key="3">
    <source>
        <dbReference type="Proteomes" id="UP000825935"/>
    </source>
</evidence>
<sequence>MTSNAFTTLSSWTTLVPNANASRPRRERFSGSVLMKAQKVPSIPNGERHVIITGGNCGIGKATAVELAKQAMHITLACRSKERGEKACLEISSVSGNPNVRTMTCDLASFDSIHRFVENYLQEGLPLHVLVNNAGIMACPQSYTKDGFEMQFGVNHLGHFLLTKLLLKTLAESATAGSNSRVVVLASLAERLGKIDFNDLNFKSYRVYNAWLAYGQSKLANCLFSKELSKRSKSGNIGVISNSMHPGIVDTELIRYAFPLVMRGNLPLKEIRPIIVKLLGLKTPEEGASTAVYLASSHLVEGISGAYFEDCQIREPSLQAQNSELASQLWRISEELTGTRD</sequence>
<dbReference type="Pfam" id="PF00106">
    <property type="entry name" value="adh_short"/>
    <property type="match status" value="1"/>
</dbReference>
<dbReference type="EMBL" id="CM035416">
    <property type="protein sequence ID" value="KAH7425619.1"/>
    <property type="molecule type" value="Genomic_DNA"/>
</dbReference>